<dbReference type="Proteomes" id="UP000319257">
    <property type="component" value="Unassembled WGS sequence"/>
</dbReference>
<accession>A0A507ALI8</accession>
<dbReference type="EMBL" id="SKBQ01000078">
    <property type="protein sequence ID" value="TPX08433.1"/>
    <property type="molecule type" value="Genomic_DNA"/>
</dbReference>
<dbReference type="PROSITE" id="PS50181">
    <property type="entry name" value="FBOX"/>
    <property type="match status" value="1"/>
</dbReference>
<sequence>MDSLPVELLRLVYQHCDVDSVRNLRLVTTTLAQVGYDYLILPHFTALAWRDDVKRLHSISSHQRLRHTVQAVTVNLSEVDEYNAQHASYFQHYLQDPEEQSAVLAEAWLQYADIVKSRDEVGPLHEQATALSEAFGRLPNLQELEVTFARCPFDIEVLKDAFKVPSCRKMDYTRACKDLTTIVSAMQRTELTSFSVERLPLEVFRGPADRKLWADSRDVFAGLSRLELTIDCSNVNLPATKFKAIHGLGNILRFSGNVSHLTLRFQNYNSRQTKFLLWLEELVGDFVFQNLTDFTLEGVLCDEAELRGFILRHSATLERLRLGGRGLAKSFERSMGGIHLCRGSFRSLFASLRGRMPRLQRVHLEGDFQCETLEANSNENYRFHAITDDDWSPLPAKTRLPANQQTIDGSEFERFLIEGGNYPAAARGPGISAA</sequence>
<organism evidence="2 3">
    <name type="scientific">Thyridium curvatum</name>
    <dbReference type="NCBI Taxonomy" id="1093900"/>
    <lineage>
        <taxon>Eukaryota</taxon>
        <taxon>Fungi</taxon>
        <taxon>Dikarya</taxon>
        <taxon>Ascomycota</taxon>
        <taxon>Pezizomycotina</taxon>
        <taxon>Sordariomycetes</taxon>
        <taxon>Sordariomycetidae</taxon>
        <taxon>Thyridiales</taxon>
        <taxon>Thyridiaceae</taxon>
        <taxon>Thyridium</taxon>
    </lineage>
</organism>
<dbReference type="InterPro" id="IPR001810">
    <property type="entry name" value="F-box_dom"/>
</dbReference>
<evidence type="ECO:0000313" key="3">
    <source>
        <dbReference type="Proteomes" id="UP000319257"/>
    </source>
</evidence>
<evidence type="ECO:0000313" key="2">
    <source>
        <dbReference type="EMBL" id="TPX08433.1"/>
    </source>
</evidence>
<gene>
    <name evidence="2" type="ORF">E0L32_010050</name>
</gene>
<evidence type="ECO:0000259" key="1">
    <source>
        <dbReference type="PROSITE" id="PS50181"/>
    </source>
</evidence>
<dbReference type="RefSeq" id="XP_030990144.1">
    <property type="nucleotide sequence ID" value="XM_031132625.1"/>
</dbReference>
<comment type="caution">
    <text evidence="2">The sequence shown here is derived from an EMBL/GenBank/DDBJ whole genome shotgun (WGS) entry which is preliminary data.</text>
</comment>
<dbReference type="InParanoid" id="A0A507ALI8"/>
<proteinExistence type="predicted"/>
<name>A0A507ALI8_9PEZI</name>
<dbReference type="GeneID" id="41977497"/>
<reference evidence="2 3" key="1">
    <citation type="submission" date="2019-06" db="EMBL/GenBank/DDBJ databases">
        <title>Draft genome sequence of the filamentous fungus Phialemoniopsis curvata isolated from diesel fuel.</title>
        <authorList>
            <person name="Varaljay V.A."/>
            <person name="Lyon W.J."/>
            <person name="Crouch A.L."/>
            <person name="Drake C.E."/>
            <person name="Hollomon J.M."/>
            <person name="Nadeau L.J."/>
            <person name="Nunn H.S."/>
            <person name="Stevenson B.S."/>
            <person name="Bojanowski C.L."/>
            <person name="Crookes-Goodson W.J."/>
        </authorList>
    </citation>
    <scope>NUCLEOTIDE SEQUENCE [LARGE SCALE GENOMIC DNA]</scope>
    <source>
        <strain evidence="2 3">D216</strain>
    </source>
</reference>
<dbReference type="AlphaFoldDB" id="A0A507ALI8"/>
<feature type="domain" description="F-box" evidence="1">
    <location>
        <begin position="1"/>
        <end position="52"/>
    </location>
</feature>
<protein>
    <recommendedName>
        <fullName evidence="1">F-box domain-containing protein</fullName>
    </recommendedName>
</protein>
<keyword evidence="3" id="KW-1185">Reference proteome</keyword>
<dbReference type="OrthoDB" id="5224238at2759"/>